<gene>
    <name evidence="2" type="ORF">Vau01_094550</name>
</gene>
<sequence length="259" mass="26998">MDPVARRGAVFVVGVLAALIGGYFIGTASVPSSSSSPPPSHAHAGPEYSLALESSDFSLGVSRDLRFRIAGAFGDPVTEFAVKHDKRMHVVVVRSDLTGYQHLHPTLGPDGVWSVPLTLTAPGTWRVFADFTAADGVDATAAAFLLVGGAFSPAPLPPAGSVADISGVSVTLDGRVRPGGTEPLTFTVSASGPLDRYLGAYGHLVLVRAGDLAFVHVHPEDALRGGSVRFWVTLPGPGTYRAFFDFSIAGVVRTAEFTL</sequence>
<evidence type="ECO:0000313" key="3">
    <source>
        <dbReference type="Proteomes" id="UP000612585"/>
    </source>
</evidence>
<reference evidence="2" key="1">
    <citation type="submission" date="2021-01" db="EMBL/GenBank/DDBJ databases">
        <title>Whole genome shotgun sequence of Virgisporangium aurantiacum NBRC 16421.</title>
        <authorList>
            <person name="Komaki H."/>
            <person name="Tamura T."/>
        </authorList>
    </citation>
    <scope>NUCLEOTIDE SEQUENCE</scope>
    <source>
        <strain evidence="2">NBRC 16421</strain>
    </source>
</reference>
<proteinExistence type="predicted"/>
<dbReference type="AlphaFoldDB" id="A0A8J3ZCZ3"/>
<keyword evidence="1" id="KW-1133">Transmembrane helix</keyword>
<keyword evidence="1" id="KW-0472">Membrane</keyword>
<organism evidence="2 3">
    <name type="scientific">Virgisporangium aurantiacum</name>
    <dbReference type="NCBI Taxonomy" id="175570"/>
    <lineage>
        <taxon>Bacteria</taxon>
        <taxon>Bacillati</taxon>
        <taxon>Actinomycetota</taxon>
        <taxon>Actinomycetes</taxon>
        <taxon>Micromonosporales</taxon>
        <taxon>Micromonosporaceae</taxon>
        <taxon>Virgisporangium</taxon>
    </lineage>
</organism>
<keyword evidence="3" id="KW-1185">Reference proteome</keyword>
<comment type="caution">
    <text evidence="2">The sequence shown here is derived from an EMBL/GenBank/DDBJ whole genome shotgun (WGS) entry which is preliminary data.</text>
</comment>
<feature type="transmembrane region" description="Helical" evidence="1">
    <location>
        <begin position="7"/>
        <end position="26"/>
    </location>
</feature>
<accession>A0A8J3ZCZ3</accession>
<dbReference type="EMBL" id="BOPG01000072">
    <property type="protein sequence ID" value="GIJ61939.1"/>
    <property type="molecule type" value="Genomic_DNA"/>
</dbReference>
<evidence type="ECO:0000313" key="2">
    <source>
        <dbReference type="EMBL" id="GIJ61939.1"/>
    </source>
</evidence>
<evidence type="ECO:0008006" key="4">
    <source>
        <dbReference type="Google" id="ProtNLM"/>
    </source>
</evidence>
<name>A0A8J3ZCZ3_9ACTN</name>
<evidence type="ECO:0000256" key="1">
    <source>
        <dbReference type="SAM" id="Phobius"/>
    </source>
</evidence>
<dbReference type="Proteomes" id="UP000612585">
    <property type="component" value="Unassembled WGS sequence"/>
</dbReference>
<keyword evidence="1" id="KW-0812">Transmembrane</keyword>
<protein>
    <recommendedName>
        <fullName evidence="4">Secreted protein</fullName>
    </recommendedName>
</protein>